<dbReference type="RefSeq" id="WP_353068192.1">
    <property type="nucleotide sequence ID" value="NZ_CP132931.1"/>
</dbReference>
<protein>
    <submittedName>
        <fullName evidence="4">Arm DNA-binding domain-containing protein</fullName>
    </submittedName>
</protein>
<feature type="domain" description="Integrase DNA-binding" evidence="3">
    <location>
        <begin position="4"/>
        <end position="55"/>
    </location>
</feature>
<reference evidence="4" key="1">
    <citation type="submission" date="2023-08" db="EMBL/GenBank/DDBJ databases">
        <authorList>
            <person name="Messyasz A."/>
            <person name="Mannisto M.K."/>
            <person name="Kerkhof L.J."/>
            <person name="Haggblom M."/>
        </authorList>
    </citation>
    <scope>NUCLEOTIDE SEQUENCE</scope>
    <source>
        <strain evidence="4">M8UP23</strain>
    </source>
</reference>
<gene>
    <name evidence="4" type="ORF">RBB75_11560</name>
</gene>
<organism evidence="4">
    <name type="scientific">Tunturiibacter empetritectus</name>
    <dbReference type="NCBI Taxonomy" id="3069691"/>
    <lineage>
        <taxon>Bacteria</taxon>
        <taxon>Pseudomonadati</taxon>
        <taxon>Acidobacteriota</taxon>
        <taxon>Terriglobia</taxon>
        <taxon>Terriglobales</taxon>
        <taxon>Acidobacteriaceae</taxon>
        <taxon>Tunturiibacter</taxon>
    </lineage>
</organism>
<dbReference type="Pfam" id="PF13356">
    <property type="entry name" value="Arm-DNA-bind_3"/>
    <property type="match status" value="1"/>
</dbReference>
<evidence type="ECO:0000259" key="3">
    <source>
        <dbReference type="Pfam" id="PF13356"/>
    </source>
</evidence>
<dbReference type="KEGG" id="temp:RBB75_11560"/>
<keyword evidence="2" id="KW-0229">DNA integration</keyword>
<dbReference type="InterPro" id="IPR050808">
    <property type="entry name" value="Phage_Integrase"/>
</dbReference>
<dbReference type="EMBL" id="CP132932">
    <property type="protein sequence ID" value="XCB25092.1"/>
    <property type="molecule type" value="Genomic_DNA"/>
</dbReference>
<dbReference type="PANTHER" id="PTHR30629">
    <property type="entry name" value="PROPHAGE INTEGRASE"/>
    <property type="match status" value="1"/>
</dbReference>
<comment type="similarity">
    <text evidence="1">Belongs to the 'phage' integrase family.</text>
</comment>
<evidence type="ECO:0000313" key="4">
    <source>
        <dbReference type="EMBL" id="XCB25092.1"/>
    </source>
</evidence>
<dbReference type="GO" id="GO:0003677">
    <property type="term" value="F:DNA binding"/>
    <property type="evidence" value="ECO:0007669"/>
    <property type="project" value="UniProtKB-KW"/>
</dbReference>
<name>A0AAU7Z8L9_9BACT</name>
<dbReference type="InterPro" id="IPR038488">
    <property type="entry name" value="Integrase_DNA-bd_sf"/>
</dbReference>
<reference evidence="4" key="2">
    <citation type="journal article" date="2024" name="Environ. Microbiol.">
        <title>Genome analysis and description of Tunturibacter gen. nov. expands the diversity of Terriglobia in tundra soils.</title>
        <authorList>
            <person name="Messyasz A."/>
            <person name="Mannisto M.K."/>
            <person name="Kerkhof L.J."/>
            <person name="Haggblom M.M."/>
        </authorList>
    </citation>
    <scope>NUCLEOTIDE SEQUENCE</scope>
    <source>
        <strain evidence="4">M8UP23</strain>
    </source>
</reference>
<sequence length="86" mass="9747">MDQLWRWAYRYEGKEKLMTFGRYPEVSLALARKRNEEARTLLADGLDPMAERKAKKIADQVAGETPSPVLRIGGWSIGSRGRVLAI</sequence>
<dbReference type="GO" id="GO:0015074">
    <property type="term" value="P:DNA integration"/>
    <property type="evidence" value="ECO:0007669"/>
    <property type="project" value="UniProtKB-KW"/>
</dbReference>
<dbReference type="AlphaFoldDB" id="A0AAU7Z8L9"/>
<dbReference type="Gene3D" id="3.30.160.390">
    <property type="entry name" value="Integrase, DNA-binding domain"/>
    <property type="match status" value="1"/>
</dbReference>
<accession>A0AAU7Z8L9</accession>
<keyword evidence="4" id="KW-0238">DNA-binding</keyword>
<dbReference type="InterPro" id="IPR025166">
    <property type="entry name" value="Integrase_DNA_bind_dom"/>
</dbReference>
<evidence type="ECO:0000256" key="2">
    <source>
        <dbReference type="ARBA" id="ARBA00022908"/>
    </source>
</evidence>
<evidence type="ECO:0000256" key="1">
    <source>
        <dbReference type="ARBA" id="ARBA00008857"/>
    </source>
</evidence>
<dbReference type="PANTHER" id="PTHR30629:SF2">
    <property type="entry name" value="PROPHAGE INTEGRASE INTS-RELATED"/>
    <property type="match status" value="1"/>
</dbReference>
<proteinExistence type="inferred from homology"/>